<dbReference type="EMBL" id="JAHOPB010000001">
    <property type="protein sequence ID" value="MBU8875460.1"/>
    <property type="molecule type" value="Genomic_DNA"/>
</dbReference>
<comment type="caution">
    <text evidence="2">The sequence shown here is derived from an EMBL/GenBank/DDBJ whole genome shotgun (WGS) entry which is preliminary data.</text>
</comment>
<proteinExistence type="predicted"/>
<evidence type="ECO:0000259" key="1">
    <source>
        <dbReference type="Pfam" id="PF08241"/>
    </source>
</evidence>
<keyword evidence="2" id="KW-0808">Transferase</keyword>
<dbReference type="Pfam" id="PF08241">
    <property type="entry name" value="Methyltransf_11"/>
    <property type="match status" value="1"/>
</dbReference>
<dbReference type="Proteomes" id="UP000727907">
    <property type="component" value="Unassembled WGS sequence"/>
</dbReference>
<reference evidence="2 3" key="1">
    <citation type="submission" date="2021-06" db="EMBL/GenBank/DDBJ databases">
        <authorList>
            <person name="Lee D.H."/>
        </authorList>
    </citation>
    <scope>NUCLEOTIDE SEQUENCE [LARGE SCALE GENOMIC DNA]</scope>
    <source>
        <strain evidence="2 3">MMS21-HV4-11</strain>
    </source>
</reference>
<sequence length="212" mass="24250">MAAPQYPKPASESLKQVVRDIMSTKGRLYAQIPHPDFADWPSKHLPKKRQAIIGPHLEYKGGTALDIGAYFGAFSLWLDDLGYTVTAVERNKQCVQVIRELRELWGKKFDLFEGSYYDTPNTKHDVIFALNVLHHSLKRKETTEQLEAFLPKLDCKMMIFESHDDGELPMKSAYRPLSPDDFVKLISEKTGLGKVEEIGIDGKRRIFKLKRA</sequence>
<dbReference type="RefSeq" id="WP_216962729.1">
    <property type="nucleotide sequence ID" value="NZ_JAHOPB010000001.1"/>
</dbReference>
<evidence type="ECO:0000313" key="3">
    <source>
        <dbReference type="Proteomes" id="UP000727907"/>
    </source>
</evidence>
<evidence type="ECO:0000313" key="2">
    <source>
        <dbReference type="EMBL" id="MBU8875460.1"/>
    </source>
</evidence>
<name>A0ABS6IQJ5_9HYPH</name>
<dbReference type="CDD" id="cd02440">
    <property type="entry name" value="AdoMet_MTases"/>
    <property type="match status" value="1"/>
</dbReference>
<protein>
    <submittedName>
        <fullName evidence="2">Class I SAM-dependent methyltransferase</fullName>
    </submittedName>
</protein>
<organism evidence="2 3">
    <name type="scientific">Reyranella humidisoli</name>
    <dbReference type="NCBI Taxonomy" id="2849149"/>
    <lineage>
        <taxon>Bacteria</taxon>
        <taxon>Pseudomonadati</taxon>
        <taxon>Pseudomonadota</taxon>
        <taxon>Alphaproteobacteria</taxon>
        <taxon>Hyphomicrobiales</taxon>
        <taxon>Reyranellaceae</taxon>
        <taxon>Reyranella</taxon>
    </lineage>
</organism>
<feature type="domain" description="Methyltransferase type 11" evidence="1">
    <location>
        <begin position="65"/>
        <end position="141"/>
    </location>
</feature>
<keyword evidence="3" id="KW-1185">Reference proteome</keyword>
<dbReference type="GO" id="GO:0008168">
    <property type="term" value="F:methyltransferase activity"/>
    <property type="evidence" value="ECO:0007669"/>
    <property type="project" value="UniProtKB-KW"/>
</dbReference>
<gene>
    <name evidence="2" type="ORF">KQ910_16920</name>
</gene>
<dbReference type="GO" id="GO:0032259">
    <property type="term" value="P:methylation"/>
    <property type="evidence" value="ECO:0007669"/>
    <property type="project" value="UniProtKB-KW"/>
</dbReference>
<keyword evidence="2" id="KW-0489">Methyltransferase</keyword>
<dbReference type="InterPro" id="IPR013216">
    <property type="entry name" value="Methyltransf_11"/>
</dbReference>
<accession>A0ABS6IQJ5</accession>